<dbReference type="VEuPathDB" id="FungiDB:FOIG_12641"/>
<evidence type="ECO:0000256" key="1">
    <source>
        <dbReference type="SAM" id="SignalP"/>
    </source>
</evidence>
<keyword evidence="1" id="KW-0732">Signal</keyword>
<dbReference type="GeneID" id="42037816"/>
<evidence type="ECO:0000313" key="2">
    <source>
        <dbReference type="EMBL" id="EXL94445.1"/>
    </source>
</evidence>
<reference evidence="2" key="1">
    <citation type="submission" date="2011-11" db="EMBL/GenBank/DDBJ databases">
        <title>The Genome Sequence of Fusarium oxysporum II5.</title>
        <authorList>
            <consortium name="The Broad Institute Genome Sequencing Platform"/>
            <person name="Ma L.-J."/>
            <person name="Gale L.R."/>
            <person name="Schwartz D.C."/>
            <person name="Zhou S."/>
            <person name="Corby-Kistler H."/>
            <person name="Young S.K."/>
            <person name="Zeng Q."/>
            <person name="Gargeya S."/>
            <person name="Fitzgerald M."/>
            <person name="Haas B."/>
            <person name="Abouelleil A."/>
            <person name="Alvarado L."/>
            <person name="Arachchi H.M."/>
            <person name="Berlin A."/>
            <person name="Brown A."/>
            <person name="Chapman S.B."/>
            <person name="Chen Z."/>
            <person name="Dunbar C."/>
            <person name="Freedman E."/>
            <person name="Gearin G."/>
            <person name="Goldberg J."/>
            <person name="Griggs A."/>
            <person name="Gujja S."/>
            <person name="Heiman D."/>
            <person name="Howarth C."/>
            <person name="Larson L."/>
            <person name="Lui A."/>
            <person name="MacDonald P.J.P."/>
            <person name="Montmayeur A."/>
            <person name="Murphy C."/>
            <person name="Neiman D."/>
            <person name="Pearson M."/>
            <person name="Priest M."/>
            <person name="Roberts A."/>
            <person name="Saif S."/>
            <person name="Shea T."/>
            <person name="Shenoy N."/>
            <person name="Sisk P."/>
            <person name="Stolte C."/>
            <person name="Sykes S."/>
            <person name="Wortman J."/>
            <person name="Nusbaum C."/>
            <person name="Birren B."/>
        </authorList>
    </citation>
    <scope>NUCLEOTIDE SEQUENCE [LARGE SCALE GENOMIC DNA]</scope>
    <source>
        <strain evidence="2">54006</strain>
    </source>
</reference>
<gene>
    <name evidence="2" type="ORF">FOIG_12641</name>
</gene>
<feature type="chain" id="PRO_5004944058" evidence="1">
    <location>
        <begin position="19"/>
        <end position="52"/>
    </location>
</feature>
<protein>
    <submittedName>
        <fullName evidence="2">Uncharacterized protein</fullName>
    </submittedName>
</protein>
<proteinExistence type="predicted"/>
<feature type="non-terminal residue" evidence="2">
    <location>
        <position position="52"/>
    </location>
</feature>
<feature type="signal peptide" evidence="1">
    <location>
        <begin position="1"/>
        <end position="18"/>
    </location>
</feature>
<name>X0JDM9_FUSO5</name>
<dbReference type="HOGENOM" id="CLU_204105_0_0_1"/>
<reference evidence="2" key="2">
    <citation type="submission" date="2012-05" db="EMBL/GenBank/DDBJ databases">
        <title>The Genome Annotation of Fusarium oxysporum II5.</title>
        <authorList>
            <consortium name="The Broad Institute Genomics Platform"/>
            <person name="Ma L.-J."/>
            <person name="Corby-Kistler H."/>
            <person name="Broz K."/>
            <person name="Gale L.R."/>
            <person name="Jonkers W."/>
            <person name="O'Donnell K."/>
            <person name="Ploetz R."/>
            <person name="Steinberg C."/>
            <person name="Schwartz D.C."/>
            <person name="VanEtten H."/>
            <person name="Zhou S."/>
            <person name="Young S.K."/>
            <person name="Zeng Q."/>
            <person name="Gargeya S."/>
            <person name="Fitzgerald M."/>
            <person name="Abouelleil A."/>
            <person name="Alvarado L."/>
            <person name="Chapman S.B."/>
            <person name="Gainer-Dewar J."/>
            <person name="Goldberg J."/>
            <person name="Griggs A."/>
            <person name="Gujja S."/>
            <person name="Hansen M."/>
            <person name="Howarth C."/>
            <person name="Imamovic A."/>
            <person name="Ireland A."/>
            <person name="Larimer J."/>
            <person name="McCowan C."/>
            <person name="Murphy C."/>
            <person name="Pearson M."/>
            <person name="Poon T.W."/>
            <person name="Priest M."/>
            <person name="Roberts A."/>
            <person name="Saif S."/>
            <person name="Shea T."/>
            <person name="Sykes S."/>
            <person name="Wortman J."/>
            <person name="Nusbaum C."/>
            <person name="Birren B."/>
        </authorList>
    </citation>
    <scope>NUCLEOTIDE SEQUENCE</scope>
    <source>
        <strain evidence="2">54006</strain>
    </source>
</reference>
<dbReference type="Proteomes" id="UP000030685">
    <property type="component" value="Unassembled WGS sequence"/>
</dbReference>
<accession>X0JDM9</accession>
<organism evidence="2">
    <name type="scientific">Fusarium odoratissimum (strain NRRL 54006)</name>
    <dbReference type="NCBI Taxonomy" id="1089451"/>
    <lineage>
        <taxon>Eukaryota</taxon>
        <taxon>Fungi</taxon>
        <taxon>Dikarya</taxon>
        <taxon>Ascomycota</taxon>
        <taxon>Pezizomycotina</taxon>
        <taxon>Sordariomycetes</taxon>
        <taxon>Hypocreomycetidae</taxon>
        <taxon>Hypocreales</taxon>
        <taxon>Nectriaceae</taxon>
        <taxon>Fusarium</taxon>
        <taxon>Fusarium oxysporum species complex</taxon>
        <taxon>Fusarium oxysporum f. sp. cubense (strain race 4)</taxon>
    </lineage>
</organism>
<dbReference type="RefSeq" id="XP_031056535.1">
    <property type="nucleotide sequence ID" value="XM_031213577.1"/>
</dbReference>
<dbReference type="EMBL" id="JH658297">
    <property type="protein sequence ID" value="EXL94445.1"/>
    <property type="molecule type" value="Genomic_DNA"/>
</dbReference>
<sequence>MQLSTLCCGLALLQGALASPIAEPAAQVEIQDINLSGPNFGDFPWPRMPALR</sequence>
<dbReference type="AlphaFoldDB" id="X0JDM9"/>